<protein>
    <submittedName>
        <fullName evidence="2">Uncharacterized protein</fullName>
    </submittedName>
</protein>
<comment type="caution">
    <text evidence="2">The sequence shown here is derived from an EMBL/GenBank/DDBJ whole genome shotgun (WGS) entry which is preliminary data.</text>
</comment>
<dbReference type="AlphaFoldDB" id="A0AAD6HZW7"/>
<organism evidence="2 3">
    <name type="scientific">Penicillium canescens</name>
    <dbReference type="NCBI Taxonomy" id="5083"/>
    <lineage>
        <taxon>Eukaryota</taxon>
        <taxon>Fungi</taxon>
        <taxon>Dikarya</taxon>
        <taxon>Ascomycota</taxon>
        <taxon>Pezizomycotina</taxon>
        <taxon>Eurotiomycetes</taxon>
        <taxon>Eurotiomycetidae</taxon>
        <taxon>Eurotiales</taxon>
        <taxon>Aspergillaceae</taxon>
        <taxon>Penicillium</taxon>
    </lineage>
</organism>
<reference evidence="2" key="2">
    <citation type="submission" date="2023-01" db="EMBL/GenBank/DDBJ databases">
        <authorList>
            <person name="Petersen C."/>
        </authorList>
    </citation>
    <scope>NUCLEOTIDE SEQUENCE</scope>
    <source>
        <strain evidence="2">IBT 15450</strain>
    </source>
</reference>
<gene>
    <name evidence="2" type="ORF">N7460_013979</name>
</gene>
<proteinExistence type="predicted"/>
<feature type="region of interest" description="Disordered" evidence="1">
    <location>
        <begin position="36"/>
        <end position="80"/>
    </location>
</feature>
<dbReference type="EMBL" id="JAQJZL010000016">
    <property type="protein sequence ID" value="KAJ6023584.1"/>
    <property type="molecule type" value="Genomic_DNA"/>
</dbReference>
<accession>A0AAD6HZW7</accession>
<evidence type="ECO:0000313" key="3">
    <source>
        <dbReference type="Proteomes" id="UP001219568"/>
    </source>
</evidence>
<keyword evidence="3" id="KW-1185">Reference proteome</keyword>
<evidence type="ECO:0000313" key="2">
    <source>
        <dbReference type="EMBL" id="KAJ6023584.1"/>
    </source>
</evidence>
<evidence type="ECO:0000256" key="1">
    <source>
        <dbReference type="SAM" id="MobiDB-lite"/>
    </source>
</evidence>
<dbReference type="Proteomes" id="UP001219568">
    <property type="component" value="Unassembled WGS sequence"/>
</dbReference>
<sequence length="80" mass="8929">MSPIEVKAAEKATEKATAVNSMKLHILEVPTTRFTASEVNEKKKNSRDAQPVFKSGNRISSDVENEPESHSPAHQVRIYH</sequence>
<name>A0AAD6HZW7_PENCN</name>
<reference evidence="2" key="1">
    <citation type="journal article" date="2023" name="IMA Fungus">
        <title>Comparative genomic study of the Penicillium genus elucidates a diverse pangenome and 15 lateral gene transfer events.</title>
        <authorList>
            <person name="Petersen C."/>
            <person name="Sorensen T."/>
            <person name="Nielsen M.R."/>
            <person name="Sondergaard T.E."/>
            <person name="Sorensen J.L."/>
            <person name="Fitzpatrick D.A."/>
            <person name="Frisvad J.C."/>
            <person name="Nielsen K.L."/>
        </authorList>
    </citation>
    <scope>NUCLEOTIDE SEQUENCE</scope>
    <source>
        <strain evidence="2">IBT 15450</strain>
    </source>
</reference>